<comment type="caution">
    <text evidence="2">The sequence shown here is derived from an EMBL/GenBank/DDBJ whole genome shotgun (WGS) entry which is preliminary data.</text>
</comment>
<dbReference type="AlphaFoldDB" id="A0ABD3NWW3"/>
<feature type="region of interest" description="Disordered" evidence="1">
    <location>
        <begin position="75"/>
        <end position="122"/>
    </location>
</feature>
<proteinExistence type="predicted"/>
<evidence type="ECO:0000256" key="1">
    <source>
        <dbReference type="SAM" id="MobiDB-lite"/>
    </source>
</evidence>
<keyword evidence="3" id="KW-1185">Reference proteome</keyword>
<name>A0ABD3NWW3_9STRA</name>
<gene>
    <name evidence="2" type="ORF">ACHAWO_011074</name>
</gene>
<accession>A0ABD3NWW3</accession>
<dbReference type="EMBL" id="JALLPJ020000915">
    <property type="protein sequence ID" value="KAL3779864.1"/>
    <property type="molecule type" value="Genomic_DNA"/>
</dbReference>
<organism evidence="2 3">
    <name type="scientific">Cyclotella atomus</name>
    <dbReference type="NCBI Taxonomy" id="382360"/>
    <lineage>
        <taxon>Eukaryota</taxon>
        <taxon>Sar</taxon>
        <taxon>Stramenopiles</taxon>
        <taxon>Ochrophyta</taxon>
        <taxon>Bacillariophyta</taxon>
        <taxon>Coscinodiscophyceae</taxon>
        <taxon>Thalassiosirophycidae</taxon>
        <taxon>Stephanodiscales</taxon>
        <taxon>Stephanodiscaceae</taxon>
        <taxon>Cyclotella</taxon>
    </lineage>
</organism>
<evidence type="ECO:0000313" key="3">
    <source>
        <dbReference type="Proteomes" id="UP001530400"/>
    </source>
</evidence>
<sequence>MHRTKVLKQYRSFLRLALFLDEQNNGGRGECRAALEEVRVAYRLGVKKGTDSLSRSMAYSEGERKLKELQSMVGFVPKKQTTQQSDSDESNDEDSWMNIKDEDDKRGRVGVQWPWEKNDDSK</sequence>
<reference evidence="2 3" key="1">
    <citation type="submission" date="2024-10" db="EMBL/GenBank/DDBJ databases">
        <title>Updated reference genomes for cyclostephanoid diatoms.</title>
        <authorList>
            <person name="Roberts W.R."/>
            <person name="Alverson A.J."/>
        </authorList>
    </citation>
    <scope>NUCLEOTIDE SEQUENCE [LARGE SCALE GENOMIC DNA]</scope>
    <source>
        <strain evidence="2 3">AJA010-31</strain>
    </source>
</reference>
<dbReference type="Proteomes" id="UP001530400">
    <property type="component" value="Unassembled WGS sequence"/>
</dbReference>
<evidence type="ECO:0000313" key="2">
    <source>
        <dbReference type="EMBL" id="KAL3779864.1"/>
    </source>
</evidence>
<protein>
    <submittedName>
        <fullName evidence="2">Uncharacterized protein</fullName>
    </submittedName>
</protein>
<feature type="compositionally biased region" description="Acidic residues" evidence="1">
    <location>
        <begin position="86"/>
        <end position="95"/>
    </location>
</feature>